<protein>
    <submittedName>
        <fullName evidence="2">Uncharacterized protein</fullName>
    </submittedName>
</protein>
<evidence type="ECO:0000313" key="2">
    <source>
        <dbReference type="EMBL" id="KYN35022.1"/>
    </source>
</evidence>
<feature type="region of interest" description="Disordered" evidence="1">
    <location>
        <begin position="37"/>
        <end position="101"/>
    </location>
</feature>
<name>A0A195F4C2_9HYME</name>
<accession>A0A195F4C2</accession>
<evidence type="ECO:0000313" key="3">
    <source>
        <dbReference type="Proteomes" id="UP000078541"/>
    </source>
</evidence>
<dbReference type="Proteomes" id="UP000078541">
    <property type="component" value="Unassembled WGS sequence"/>
</dbReference>
<proteinExistence type="predicted"/>
<gene>
    <name evidence="2" type="ORF">ALC56_10619</name>
</gene>
<feature type="compositionally biased region" description="Basic and acidic residues" evidence="1">
    <location>
        <begin position="64"/>
        <end position="101"/>
    </location>
</feature>
<sequence length="188" mass="21503">MRSQLGLFPRAASLAISLASERSKSFKVRRAGFVYGRAEKTRARRSGPVSPLKSQSVDDPGLEETGRRESRGERRTVKEKESERRGEDREMRGERKEKRDIREGAKALVGGREMKWGLLWFRRWPVVTSSSVLRGHRLGPSGEAFSDTTLHFLTTNLVPKTFHRRRYGEYQVEIVRATNNLASIMKKA</sequence>
<organism evidence="2 3">
    <name type="scientific">Trachymyrmex septentrionalis</name>
    <dbReference type="NCBI Taxonomy" id="34720"/>
    <lineage>
        <taxon>Eukaryota</taxon>
        <taxon>Metazoa</taxon>
        <taxon>Ecdysozoa</taxon>
        <taxon>Arthropoda</taxon>
        <taxon>Hexapoda</taxon>
        <taxon>Insecta</taxon>
        <taxon>Pterygota</taxon>
        <taxon>Neoptera</taxon>
        <taxon>Endopterygota</taxon>
        <taxon>Hymenoptera</taxon>
        <taxon>Apocrita</taxon>
        <taxon>Aculeata</taxon>
        <taxon>Formicoidea</taxon>
        <taxon>Formicidae</taxon>
        <taxon>Myrmicinae</taxon>
        <taxon>Trachymyrmex</taxon>
    </lineage>
</organism>
<dbReference type="EMBL" id="KQ981836">
    <property type="protein sequence ID" value="KYN35022.1"/>
    <property type="molecule type" value="Genomic_DNA"/>
</dbReference>
<keyword evidence="3" id="KW-1185">Reference proteome</keyword>
<reference evidence="2 3" key="1">
    <citation type="submission" date="2016-03" db="EMBL/GenBank/DDBJ databases">
        <title>Trachymyrmex septentrionalis WGS genome.</title>
        <authorList>
            <person name="Nygaard S."/>
            <person name="Hu H."/>
            <person name="Boomsma J."/>
            <person name="Zhang G."/>
        </authorList>
    </citation>
    <scope>NUCLEOTIDE SEQUENCE [LARGE SCALE GENOMIC DNA]</scope>
    <source>
        <strain evidence="2">Tsep2-gDNA-1</strain>
        <tissue evidence="2">Whole body</tissue>
    </source>
</reference>
<evidence type="ECO:0000256" key="1">
    <source>
        <dbReference type="SAM" id="MobiDB-lite"/>
    </source>
</evidence>
<dbReference type="AlphaFoldDB" id="A0A195F4C2"/>